<evidence type="ECO:0000256" key="3">
    <source>
        <dbReference type="ARBA" id="ARBA00022679"/>
    </source>
</evidence>
<dbReference type="InterPro" id="IPR008271">
    <property type="entry name" value="Ser/Thr_kinase_AS"/>
</dbReference>
<evidence type="ECO:0000256" key="2">
    <source>
        <dbReference type="ARBA" id="ARBA00022527"/>
    </source>
</evidence>
<dbReference type="EC" id="2.7.11.1" evidence="1"/>
<evidence type="ECO:0000259" key="9">
    <source>
        <dbReference type="PROSITE" id="PS50011"/>
    </source>
</evidence>
<gene>
    <name evidence="10" type="ORF">DSM106972_040710</name>
</gene>
<evidence type="ECO:0000256" key="7">
    <source>
        <dbReference type="ARBA" id="ARBA00047899"/>
    </source>
</evidence>
<dbReference type="PROSITE" id="PS50011">
    <property type="entry name" value="PROTEIN_KINASE_DOM"/>
    <property type="match status" value="1"/>
</dbReference>
<dbReference type="AlphaFoldDB" id="A0A3S1ANN8"/>
<name>A0A3S1ANN8_9CYAN</name>
<evidence type="ECO:0000256" key="6">
    <source>
        <dbReference type="ARBA" id="ARBA00022840"/>
    </source>
</evidence>
<comment type="catalytic activity">
    <reaction evidence="7">
        <text>L-threonyl-[protein] + ATP = O-phospho-L-threonyl-[protein] + ADP + H(+)</text>
        <dbReference type="Rhea" id="RHEA:46608"/>
        <dbReference type="Rhea" id="RHEA-COMP:11060"/>
        <dbReference type="Rhea" id="RHEA-COMP:11605"/>
        <dbReference type="ChEBI" id="CHEBI:15378"/>
        <dbReference type="ChEBI" id="CHEBI:30013"/>
        <dbReference type="ChEBI" id="CHEBI:30616"/>
        <dbReference type="ChEBI" id="CHEBI:61977"/>
        <dbReference type="ChEBI" id="CHEBI:456216"/>
        <dbReference type="EC" id="2.7.11.1"/>
    </reaction>
</comment>
<dbReference type="InterPro" id="IPR011009">
    <property type="entry name" value="Kinase-like_dom_sf"/>
</dbReference>
<evidence type="ECO:0000313" key="10">
    <source>
        <dbReference type="EMBL" id="RUT05250.1"/>
    </source>
</evidence>
<keyword evidence="2" id="KW-0723">Serine/threonine-protein kinase</keyword>
<comment type="caution">
    <text evidence="10">The sequence shown here is derived from an EMBL/GenBank/DDBJ whole genome shotgun (WGS) entry which is preliminary data.</text>
</comment>
<evidence type="ECO:0000256" key="5">
    <source>
        <dbReference type="ARBA" id="ARBA00022777"/>
    </source>
</evidence>
<protein>
    <recommendedName>
        <fullName evidence="1">non-specific serine/threonine protein kinase</fullName>
        <ecNumber evidence="1">2.7.11.1</ecNumber>
    </recommendedName>
</protein>
<sequence>MGMSRPNNNANSIFNHTSKFPNKLPDFSEFGYAVECVLGQNLSGGRVTYKAKTDSQYVVIKQFQFATVGASWSGFAAFEQEINLLQHLDHPQIPKYLDCFETEKGFCLVQEYINASSLAVWMLSPQQSFSILDNAFRVASGVLEILTYLQEQAPSIIHRDIKPENILIDESSVYLVDFGLARMSGEEMGASTTVKGTLGFMPPEQILGRSLTTASDLYSLGATLICLLTQTPSSQVGNLIDDSFRFKIHQILPELNLYWVDWLEKMVAPNQEQRFLDAATALRALLAINNTSSSIRTHKVNYKYPLAVGLSLSALSLGLLSAFTLHTIQPQPLPLQVPNKPLIKPGKKLHLPKHFKKVHQCFDCRYRTADLREEDLRDMKLDSP</sequence>
<keyword evidence="3" id="KW-0808">Transferase</keyword>
<dbReference type="Gene3D" id="3.30.200.20">
    <property type="entry name" value="Phosphorylase Kinase, domain 1"/>
    <property type="match status" value="1"/>
</dbReference>
<evidence type="ECO:0000256" key="8">
    <source>
        <dbReference type="ARBA" id="ARBA00048679"/>
    </source>
</evidence>
<organism evidence="10 11">
    <name type="scientific">Dulcicalothrix desertica PCC 7102</name>
    <dbReference type="NCBI Taxonomy" id="232991"/>
    <lineage>
        <taxon>Bacteria</taxon>
        <taxon>Bacillati</taxon>
        <taxon>Cyanobacteriota</taxon>
        <taxon>Cyanophyceae</taxon>
        <taxon>Nostocales</taxon>
        <taxon>Calotrichaceae</taxon>
        <taxon>Dulcicalothrix</taxon>
    </lineage>
</organism>
<keyword evidence="6" id="KW-0067">ATP-binding</keyword>
<dbReference type="InterPro" id="IPR000719">
    <property type="entry name" value="Prot_kinase_dom"/>
</dbReference>
<evidence type="ECO:0000313" key="11">
    <source>
        <dbReference type="Proteomes" id="UP000271624"/>
    </source>
</evidence>
<comment type="catalytic activity">
    <reaction evidence="8">
        <text>L-seryl-[protein] + ATP = O-phospho-L-seryl-[protein] + ADP + H(+)</text>
        <dbReference type="Rhea" id="RHEA:17989"/>
        <dbReference type="Rhea" id="RHEA-COMP:9863"/>
        <dbReference type="Rhea" id="RHEA-COMP:11604"/>
        <dbReference type="ChEBI" id="CHEBI:15378"/>
        <dbReference type="ChEBI" id="CHEBI:29999"/>
        <dbReference type="ChEBI" id="CHEBI:30616"/>
        <dbReference type="ChEBI" id="CHEBI:83421"/>
        <dbReference type="ChEBI" id="CHEBI:456216"/>
        <dbReference type="EC" id="2.7.11.1"/>
    </reaction>
</comment>
<keyword evidence="5" id="KW-0418">Kinase</keyword>
<dbReference type="PANTHER" id="PTHR24363:SF0">
    <property type="entry name" value="SERINE_THREONINE KINASE LIKE DOMAIN CONTAINING 1"/>
    <property type="match status" value="1"/>
</dbReference>
<evidence type="ECO:0000256" key="4">
    <source>
        <dbReference type="ARBA" id="ARBA00022741"/>
    </source>
</evidence>
<dbReference type="CDD" id="cd14014">
    <property type="entry name" value="STKc_PknB_like"/>
    <property type="match status" value="1"/>
</dbReference>
<evidence type="ECO:0000256" key="1">
    <source>
        <dbReference type="ARBA" id="ARBA00012513"/>
    </source>
</evidence>
<reference evidence="10" key="2">
    <citation type="journal article" date="2019" name="Genome Biol. Evol.">
        <title>Day and night: Metabolic profiles and evolutionary relationships of six axenic non-marine cyanobacteria.</title>
        <authorList>
            <person name="Will S.E."/>
            <person name="Henke P."/>
            <person name="Boedeker C."/>
            <person name="Huang S."/>
            <person name="Brinkmann H."/>
            <person name="Rohde M."/>
            <person name="Jarek M."/>
            <person name="Friedl T."/>
            <person name="Seufert S."/>
            <person name="Schumacher M."/>
            <person name="Overmann J."/>
            <person name="Neumann-Schaal M."/>
            <person name="Petersen J."/>
        </authorList>
    </citation>
    <scope>NUCLEOTIDE SEQUENCE [LARGE SCALE GENOMIC DNA]</scope>
    <source>
        <strain evidence="10">PCC 7102</strain>
    </source>
</reference>
<proteinExistence type="predicted"/>
<dbReference type="PANTHER" id="PTHR24363">
    <property type="entry name" value="SERINE/THREONINE PROTEIN KINASE"/>
    <property type="match status" value="1"/>
</dbReference>
<accession>A0A3S1ANN8</accession>
<dbReference type="Proteomes" id="UP000271624">
    <property type="component" value="Unassembled WGS sequence"/>
</dbReference>
<dbReference type="Gene3D" id="1.10.510.10">
    <property type="entry name" value="Transferase(Phosphotransferase) domain 1"/>
    <property type="match status" value="1"/>
</dbReference>
<keyword evidence="11" id="KW-1185">Reference proteome</keyword>
<feature type="domain" description="Protein kinase" evidence="9">
    <location>
        <begin position="32"/>
        <end position="286"/>
    </location>
</feature>
<dbReference type="GO" id="GO:0005524">
    <property type="term" value="F:ATP binding"/>
    <property type="evidence" value="ECO:0007669"/>
    <property type="project" value="UniProtKB-KW"/>
</dbReference>
<keyword evidence="4" id="KW-0547">Nucleotide-binding</keyword>
<dbReference type="SUPFAM" id="SSF56112">
    <property type="entry name" value="Protein kinase-like (PK-like)"/>
    <property type="match status" value="1"/>
</dbReference>
<dbReference type="EMBL" id="RSCL01000009">
    <property type="protein sequence ID" value="RUT05250.1"/>
    <property type="molecule type" value="Genomic_DNA"/>
</dbReference>
<dbReference type="Pfam" id="PF00069">
    <property type="entry name" value="Pkinase"/>
    <property type="match status" value="1"/>
</dbReference>
<dbReference type="SMART" id="SM00220">
    <property type="entry name" value="S_TKc"/>
    <property type="match status" value="1"/>
</dbReference>
<reference evidence="10" key="1">
    <citation type="submission" date="2018-12" db="EMBL/GenBank/DDBJ databases">
        <authorList>
            <person name="Will S."/>
            <person name="Neumann-Schaal M."/>
            <person name="Henke P."/>
        </authorList>
    </citation>
    <scope>NUCLEOTIDE SEQUENCE</scope>
    <source>
        <strain evidence="10">PCC 7102</strain>
    </source>
</reference>
<dbReference type="GO" id="GO:0004674">
    <property type="term" value="F:protein serine/threonine kinase activity"/>
    <property type="evidence" value="ECO:0007669"/>
    <property type="project" value="UniProtKB-KW"/>
</dbReference>
<dbReference type="PROSITE" id="PS00108">
    <property type="entry name" value="PROTEIN_KINASE_ST"/>
    <property type="match status" value="1"/>
</dbReference>